<reference evidence="3 4" key="1">
    <citation type="submission" date="2020-08" db="EMBL/GenBank/DDBJ databases">
        <title>Genome public.</title>
        <authorList>
            <person name="Liu C."/>
            <person name="Sun Q."/>
        </authorList>
    </citation>
    <scope>NUCLEOTIDE SEQUENCE [LARGE SCALE GENOMIC DNA]</scope>
    <source>
        <strain evidence="3 4">NSJ-26</strain>
    </source>
</reference>
<keyword evidence="1" id="KW-0560">Oxidoreductase</keyword>
<accession>A0A926EX55</accession>
<dbReference type="AlphaFoldDB" id="A0A926EX55"/>
<dbReference type="EMBL" id="JACRTK010000004">
    <property type="protein sequence ID" value="MBC8591513.1"/>
    <property type="molecule type" value="Genomic_DNA"/>
</dbReference>
<name>A0A926EX55_9FIRM</name>
<dbReference type="GO" id="GO:0016903">
    <property type="term" value="F:oxidoreductase activity, acting on the aldehyde or oxo group of donors"/>
    <property type="evidence" value="ECO:0007669"/>
    <property type="project" value="InterPro"/>
</dbReference>
<organism evidence="3 4">
    <name type="scientific">Wansuia hejianensis</name>
    <dbReference type="NCBI Taxonomy" id="2763667"/>
    <lineage>
        <taxon>Bacteria</taxon>
        <taxon>Bacillati</taxon>
        <taxon>Bacillota</taxon>
        <taxon>Clostridia</taxon>
        <taxon>Lachnospirales</taxon>
        <taxon>Lachnospiraceae</taxon>
        <taxon>Wansuia</taxon>
    </lineage>
</organism>
<evidence type="ECO:0000259" key="2">
    <source>
        <dbReference type="Pfam" id="PF01558"/>
    </source>
</evidence>
<comment type="caution">
    <text evidence="3">The sequence shown here is derived from an EMBL/GenBank/DDBJ whole genome shotgun (WGS) entry which is preliminary data.</text>
</comment>
<dbReference type="PANTHER" id="PTHR42730:SF1">
    <property type="entry name" value="2-OXOGLUTARATE SYNTHASE SUBUNIT KORC"/>
    <property type="match status" value="1"/>
</dbReference>
<protein>
    <submittedName>
        <fullName evidence="3">2-oxoacid:acceptor oxidoreductase family protein</fullName>
    </submittedName>
</protein>
<keyword evidence="4" id="KW-1185">Reference proteome</keyword>
<evidence type="ECO:0000313" key="3">
    <source>
        <dbReference type="EMBL" id="MBC8591513.1"/>
    </source>
</evidence>
<sequence length="184" mass="19876">MEERIIAAGFGGQGVMALGQLLTYAGMVEDKNVSWLPSYGPEMRGGTANCNVIISTEPVGSPVVVEATTALVLNKPSLDKFEDAVVPGGKLFINSSLIEQKAKRDDIDVYYVPANEIANEIGNDRTANMVMLGAYIEATKTVNVESIYEAFTKVFGEHRAHLLPINKEALEKGAESIRKQMALA</sequence>
<dbReference type="SUPFAM" id="SSF53323">
    <property type="entry name" value="Pyruvate-ferredoxin oxidoreductase, PFOR, domain III"/>
    <property type="match status" value="1"/>
</dbReference>
<dbReference type="Gene3D" id="3.40.920.10">
    <property type="entry name" value="Pyruvate-ferredoxin oxidoreductase, PFOR, domain III"/>
    <property type="match status" value="1"/>
</dbReference>
<dbReference type="Proteomes" id="UP000601522">
    <property type="component" value="Unassembled WGS sequence"/>
</dbReference>
<gene>
    <name evidence="3" type="ORF">H8689_10365</name>
</gene>
<evidence type="ECO:0000256" key="1">
    <source>
        <dbReference type="ARBA" id="ARBA00023002"/>
    </source>
</evidence>
<dbReference type="PANTHER" id="PTHR42730">
    <property type="entry name" value="2-OXOGLUTARATE SYNTHASE SUBUNIT KORC"/>
    <property type="match status" value="1"/>
</dbReference>
<dbReference type="Pfam" id="PF01558">
    <property type="entry name" value="POR"/>
    <property type="match status" value="1"/>
</dbReference>
<dbReference type="InterPro" id="IPR019752">
    <property type="entry name" value="Pyrv/ketoisovalerate_OxRed_cat"/>
</dbReference>
<dbReference type="InterPro" id="IPR002869">
    <property type="entry name" value="Pyrv_flavodox_OxRed_cen"/>
</dbReference>
<dbReference type="RefSeq" id="WP_249324376.1">
    <property type="nucleotide sequence ID" value="NZ_JACRTK010000004.1"/>
</dbReference>
<proteinExistence type="predicted"/>
<feature type="domain" description="Pyruvate/ketoisovalerate oxidoreductase catalytic" evidence="2">
    <location>
        <begin position="11"/>
        <end position="175"/>
    </location>
</feature>
<evidence type="ECO:0000313" key="4">
    <source>
        <dbReference type="Proteomes" id="UP000601522"/>
    </source>
</evidence>
<dbReference type="InterPro" id="IPR052554">
    <property type="entry name" value="2-oxoglutarate_synth_KorC"/>
</dbReference>